<dbReference type="GO" id="GO:0009507">
    <property type="term" value="C:chloroplast"/>
    <property type="evidence" value="ECO:0007669"/>
    <property type="project" value="UniProtKB-SubCell"/>
</dbReference>
<feature type="region of interest" description="Disordered" evidence="9">
    <location>
        <begin position="92"/>
        <end position="119"/>
    </location>
</feature>
<accession>A0A388KFK8</accession>
<evidence type="ECO:0000256" key="8">
    <source>
        <dbReference type="ARBA" id="ARBA00023014"/>
    </source>
</evidence>
<evidence type="ECO:0000256" key="3">
    <source>
        <dbReference type="ARBA" id="ARBA00022640"/>
    </source>
</evidence>
<dbReference type="Gene3D" id="2.102.10.10">
    <property type="entry name" value="Rieske [2Fe-2S] iron-sulphur domain"/>
    <property type="match status" value="1"/>
</dbReference>
<name>A0A388KFK8_CHABU</name>
<evidence type="ECO:0000256" key="2">
    <source>
        <dbReference type="ARBA" id="ARBA00022528"/>
    </source>
</evidence>
<reference evidence="12 13" key="1">
    <citation type="journal article" date="2018" name="Cell">
        <title>The Chara Genome: Secondary Complexity and Implications for Plant Terrestrialization.</title>
        <authorList>
            <person name="Nishiyama T."/>
            <person name="Sakayama H."/>
            <person name="Vries J.D."/>
            <person name="Buschmann H."/>
            <person name="Saint-Marcoux D."/>
            <person name="Ullrich K.K."/>
            <person name="Haas F.B."/>
            <person name="Vanderstraeten L."/>
            <person name="Becker D."/>
            <person name="Lang D."/>
            <person name="Vosolsobe S."/>
            <person name="Rombauts S."/>
            <person name="Wilhelmsson P.K.I."/>
            <person name="Janitza P."/>
            <person name="Kern R."/>
            <person name="Heyl A."/>
            <person name="Rumpler F."/>
            <person name="Villalobos L.I.A.C."/>
            <person name="Clay J.M."/>
            <person name="Skokan R."/>
            <person name="Toyoda A."/>
            <person name="Suzuki Y."/>
            <person name="Kagoshima H."/>
            <person name="Schijlen E."/>
            <person name="Tajeshwar N."/>
            <person name="Catarino B."/>
            <person name="Hetherington A.J."/>
            <person name="Saltykova A."/>
            <person name="Bonnot C."/>
            <person name="Breuninger H."/>
            <person name="Symeonidi A."/>
            <person name="Radhakrishnan G.V."/>
            <person name="Van Nieuwerburgh F."/>
            <person name="Deforce D."/>
            <person name="Chang C."/>
            <person name="Karol K.G."/>
            <person name="Hedrich R."/>
            <person name="Ulvskov P."/>
            <person name="Glockner G."/>
            <person name="Delwiche C.F."/>
            <person name="Petrasek J."/>
            <person name="Van de Peer Y."/>
            <person name="Friml J."/>
            <person name="Beilby M."/>
            <person name="Dolan L."/>
            <person name="Kohara Y."/>
            <person name="Sugano S."/>
            <person name="Fujiyama A."/>
            <person name="Delaux P.-M."/>
            <person name="Quint M."/>
            <person name="TheiBen G."/>
            <person name="Hagemann M."/>
            <person name="Harholt J."/>
            <person name="Dunand C."/>
            <person name="Zachgo S."/>
            <person name="Langdale J."/>
            <person name="Maumus F."/>
            <person name="Straeten D.V.D."/>
            <person name="Gould S.B."/>
            <person name="Rensing S.A."/>
        </authorList>
    </citation>
    <scope>NUCLEOTIDE SEQUENCE [LARGE SCALE GENOMIC DNA]</scope>
    <source>
        <strain evidence="12 13">S276</strain>
    </source>
</reference>
<comment type="caution">
    <text evidence="12">The sequence shown here is derived from an EMBL/GenBank/DDBJ whole genome shotgun (WGS) entry which is preliminary data.</text>
</comment>
<dbReference type="OMA" id="VWIWMSH"/>
<keyword evidence="10" id="KW-1133">Transmembrane helix</keyword>
<feature type="compositionally biased region" description="Low complexity" evidence="9">
    <location>
        <begin position="1"/>
        <end position="19"/>
    </location>
</feature>
<evidence type="ECO:0000256" key="10">
    <source>
        <dbReference type="SAM" id="Phobius"/>
    </source>
</evidence>
<dbReference type="GO" id="GO:0010277">
    <property type="term" value="F:chlorophyllide a oxygenase activity"/>
    <property type="evidence" value="ECO:0007669"/>
    <property type="project" value="InterPro"/>
</dbReference>
<dbReference type="InterPro" id="IPR036922">
    <property type="entry name" value="Rieske_2Fe-2S_sf"/>
</dbReference>
<keyword evidence="10" id="KW-0812">Transmembrane</keyword>
<dbReference type="GO" id="GO:0046872">
    <property type="term" value="F:metal ion binding"/>
    <property type="evidence" value="ECO:0007669"/>
    <property type="project" value="UniProtKB-KW"/>
</dbReference>
<dbReference type="Gramene" id="GBG68840">
    <property type="protein sequence ID" value="GBG68840"/>
    <property type="gene ID" value="CBR_g3534"/>
</dbReference>
<dbReference type="InterPro" id="IPR013626">
    <property type="entry name" value="PaO"/>
</dbReference>
<gene>
    <name evidence="12" type="ORF">CBR_g3534</name>
</gene>
<evidence type="ECO:0000313" key="13">
    <source>
        <dbReference type="Proteomes" id="UP000265515"/>
    </source>
</evidence>
<evidence type="ECO:0000256" key="7">
    <source>
        <dbReference type="ARBA" id="ARBA00023004"/>
    </source>
</evidence>
<feature type="domain" description="Rieske" evidence="11">
    <location>
        <begin position="195"/>
        <end position="301"/>
    </location>
</feature>
<evidence type="ECO:0000256" key="9">
    <source>
        <dbReference type="SAM" id="MobiDB-lite"/>
    </source>
</evidence>
<keyword evidence="7" id="KW-0408">Iron</keyword>
<dbReference type="SUPFAM" id="SSF55961">
    <property type="entry name" value="Bet v1-like"/>
    <property type="match status" value="1"/>
</dbReference>
<comment type="subcellular location">
    <subcellularLocation>
        <location evidence="1">Plastid</location>
        <location evidence="1">Chloroplast</location>
    </subcellularLocation>
</comment>
<keyword evidence="5" id="KW-0479">Metal-binding</keyword>
<dbReference type="InterPro" id="IPR017941">
    <property type="entry name" value="Rieske_2Fe-2S"/>
</dbReference>
<dbReference type="AlphaFoldDB" id="A0A388KFK8"/>
<evidence type="ECO:0000256" key="6">
    <source>
        <dbReference type="ARBA" id="ARBA00022946"/>
    </source>
</evidence>
<feature type="region of interest" description="Disordered" evidence="9">
    <location>
        <begin position="1"/>
        <end position="23"/>
    </location>
</feature>
<dbReference type="EMBL" id="BFEA01000106">
    <property type="protein sequence ID" value="GBG68840.1"/>
    <property type="molecule type" value="Genomic_DNA"/>
</dbReference>
<sequence length="680" mass="75931">MATRSMASSSTTSFTSNTAGYNRGSVHSVFQNQKTARVKLKSLRRSPLFGSARRVCPHQHQDLETAKTCLLSEPKSFTYRCLREIENIQRPTVANDRSMRRGRGQEQGRRGGETGKASLRQSVRGSFNSLWKATTNRVSIRGMFLAAAEVAGMGGLTAETSQEEGGEMGERKVEEWDSDADNSQTQISYDWRAEWYPVYCSKDFPSDKPVAVTLFDKPLVLYRDDKGMVRCVEDMCPHRLAKLSEGQVLNGRIECLYHGWQFEGESGKCVHIPQLAQGAAIPRAACLKVYPVVEKAGYILVYLTPMADLLGGKEKSESKGGGDASSSGSEDLLEKALQKVPDWLQPASLMVHDDLPYDHSFLLENILDPAHVQISHHATPGGGNRDSARPLLMRVIERSDRGFKGFYPHQNRRQPDKPLVCEMEFVAPCHVITTFRSSAAEGDVEKGDSNILQLVLISCTPLGIGKSRLFFTTTRSNFLLQTLPRWFFHLNSLMILEQDMGLVQTQETYVRALLKDRPLSRVYLPLQTSDLYVVEYRKWLDKVGHGLPYYEGYRTAKLADEVSPAVHNKQMPSNLPQAMAASSAVQGNTGSIHSPSLTNRYWRHVVNCSSCLRALKNFRKLRNVCVILSVLTGVLALALGPAKQRAIVALLCAFMISAAYAVQTQLIARFQTNWLRPHKR</sequence>
<dbReference type="STRING" id="69332.A0A388KFK8"/>
<keyword evidence="8" id="KW-0411">Iron-sulfur</keyword>
<organism evidence="12 13">
    <name type="scientific">Chara braunii</name>
    <name type="common">Braun's stonewort</name>
    <dbReference type="NCBI Taxonomy" id="69332"/>
    <lineage>
        <taxon>Eukaryota</taxon>
        <taxon>Viridiplantae</taxon>
        <taxon>Streptophyta</taxon>
        <taxon>Charophyceae</taxon>
        <taxon>Charales</taxon>
        <taxon>Characeae</taxon>
        <taxon>Chara</taxon>
    </lineage>
</organism>
<keyword evidence="4" id="KW-0001">2Fe-2S</keyword>
<dbReference type="Gene3D" id="3.90.380.10">
    <property type="entry name" value="Naphthalene 1,2-dioxygenase Alpha Subunit, Chain A, domain 1"/>
    <property type="match status" value="1"/>
</dbReference>
<dbReference type="SUPFAM" id="SSF50022">
    <property type="entry name" value="ISP domain"/>
    <property type="match status" value="1"/>
</dbReference>
<dbReference type="Proteomes" id="UP000265515">
    <property type="component" value="Unassembled WGS sequence"/>
</dbReference>
<keyword evidence="3" id="KW-0934">Plastid</keyword>
<keyword evidence="2" id="KW-0150">Chloroplast</keyword>
<dbReference type="OrthoDB" id="426882at2759"/>
<dbReference type="InterPro" id="IPR050584">
    <property type="entry name" value="Cholesterol_7-desaturase"/>
</dbReference>
<dbReference type="PANTHER" id="PTHR21266:SF29">
    <property type="entry name" value="PROTEIN TIC 55, CHLOROPLASTIC"/>
    <property type="match status" value="1"/>
</dbReference>
<feature type="transmembrane region" description="Helical" evidence="10">
    <location>
        <begin position="621"/>
        <end position="640"/>
    </location>
</feature>
<dbReference type="Pfam" id="PF08417">
    <property type="entry name" value="PaO"/>
    <property type="match status" value="1"/>
</dbReference>
<feature type="transmembrane region" description="Helical" evidence="10">
    <location>
        <begin position="646"/>
        <end position="670"/>
    </location>
</feature>
<feature type="compositionally biased region" description="Basic and acidic residues" evidence="9">
    <location>
        <begin position="97"/>
        <end position="113"/>
    </location>
</feature>
<evidence type="ECO:0000313" key="12">
    <source>
        <dbReference type="EMBL" id="GBG68840.1"/>
    </source>
</evidence>
<dbReference type="PROSITE" id="PS51296">
    <property type="entry name" value="RIESKE"/>
    <property type="match status" value="1"/>
</dbReference>
<evidence type="ECO:0000256" key="5">
    <source>
        <dbReference type="ARBA" id="ARBA00022723"/>
    </source>
</evidence>
<dbReference type="Pfam" id="PF00355">
    <property type="entry name" value="Rieske"/>
    <property type="match status" value="1"/>
</dbReference>
<keyword evidence="13" id="KW-1185">Reference proteome</keyword>
<protein>
    <recommendedName>
        <fullName evidence="11">Rieske domain-containing protein</fullName>
    </recommendedName>
</protein>
<evidence type="ECO:0000256" key="4">
    <source>
        <dbReference type="ARBA" id="ARBA00022714"/>
    </source>
</evidence>
<evidence type="ECO:0000256" key="1">
    <source>
        <dbReference type="ARBA" id="ARBA00004229"/>
    </source>
</evidence>
<dbReference type="PANTHER" id="PTHR21266">
    <property type="entry name" value="IRON-SULFUR DOMAIN CONTAINING PROTEIN"/>
    <property type="match status" value="1"/>
</dbReference>
<keyword evidence="6" id="KW-0809">Transit peptide</keyword>
<keyword evidence="10" id="KW-0472">Membrane</keyword>
<proteinExistence type="predicted"/>
<dbReference type="GO" id="GO:0051537">
    <property type="term" value="F:2 iron, 2 sulfur cluster binding"/>
    <property type="evidence" value="ECO:0007669"/>
    <property type="project" value="UniProtKB-KW"/>
</dbReference>
<evidence type="ECO:0000259" key="11">
    <source>
        <dbReference type="PROSITE" id="PS51296"/>
    </source>
</evidence>